<evidence type="ECO:0000256" key="3">
    <source>
        <dbReference type="ARBA" id="ARBA00022448"/>
    </source>
</evidence>
<dbReference type="PANTHER" id="PTHR45760">
    <property type="entry name" value="FI19922P1-RELATED"/>
    <property type="match status" value="1"/>
</dbReference>
<evidence type="ECO:0000256" key="5">
    <source>
        <dbReference type="ARBA" id="ARBA00022737"/>
    </source>
</evidence>
<evidence type="ECO:0000256" key="8">
    <source>
        <dbReference type="ARBA" id="ARBA00023128"/>
    </source>
</evidence>
<evidence type="ECO:0000256" key="6">
    <source>
        <dbReference type="ARBA" id="ARBA00022792"/>
    </source>
</evidence>
<comment type="similarity">
    <text evidence="2 11">Belongs to the mitochondrial carrier (TC 2.A.29) family.</text>
</comment>
<evidence type="ECO:0008006" key="15">
    <source>
        <dbReference type="Google" id="ProtNLM"/>
    </source>
</evidence>
<dbReference type="InterPro" id="IPR018108">
    <property type="entry name" value="MCP_transmembrane"/>
</dbReference>
<evidence type="ECO:0000313" key="13">
    <source>
        <dbReference type="EMBL" id="KAL3280280.1"/>
    </source>
</evidence>
<keyword evidence="14" id="KW-1185">Reference proteome</keyword>
<keyword evidence="4 10" id="KW-0812">Transmembrane</keyword>
<evidence type="ECO:0000256" key="2">
    <source>
        <dbReference type="ARBA" id="ARBA00006375"/>
    </source>
</evidence>
<evidence type="ECO:0000256" key="12">
    <source>
        <dbReference type="SAM" id="Phobius"/>
    </source>
</evidence>
<keyword evidence="5" id="KW-0677">Repeat</keyword>
<evidence type="ECO:0000256" key="4">
    <source>
        <dbReference type="ARBA" id="ARBA00022692"/>
    </source>
</evidence>
<evidence type="ECO:0000256" key="7">
    <source>
        <dbReference type="ARBA" id="ARBA00022989"/>
    </source>
</evidence>
<keyword evidence="3 11" id="KW-0813">Transport</keyword>
<evidence type="ECO:0000256" key="11">
    <source>
        <dbReference type="RuleBase" id="RU000488"/>
    </source>
</evidence>
<keyword evidence="9 10" id="KW-0472">Membrane</keyword>
<dbReference type="Gene3D" id="1.50.40.10">
    <property type="entry name" value="Mitochondrial carrier domain"/>
    <property type="match status" value="2"/>
</dbReference>
<feature type="repeat" description="Solcar" evidence="10">
    <location>
        <begin position="154"/>
        <end position="238"/>
    </location>
</feature>
<feature type="repeat" description="Solcar" evidence="10">
    <location>
        <begin position="19"/>
        <end position="136"/>
    </location>
</feature>
<comment type="caution">
    <text evidence="13">The sequence shown here is derived from an EMBL/GenBank/DDBJ whole genome shotgun (WGS) entry which is preliminary data.</text>
</comment>
<protein>
    <recommendedName>
        <fullName evidence="15">Solute carrier family 25 member 40</fullName>
    </recommendedName>
</protein>
<keyword evidence="7 12" id="KW-1133">Transmembrane helix</keyword>
<dbReference type="SUPFAM" id="SSF103506">
    <property type="entry name" value="Mitochondrial carrier"/>
    <property type="match status" value="1"/>
</dbReference>
<keyword evidence="6" id="KW-0999">Mitochondrion inner membrane</keyword>
<dbReference type="Pfam" id="PF00153">
    <property type="entry name" value="Mito_carr"/>
    <property type="match status" value="3"/>
</dbReference>
<dbReference type="PROSITE" id="PS51257">
    <property type="entry name" value="PROKAR_LIPOPROTEIN"/>
    <property type="match status" value="1"/>
</dbReference>
<evidence type="ECO:0000256" key="10">
    <source>
        <dbReference type="PROSITE-ProRule" id="PRU00282"/>
    </source>
</evidence>
<evidence type="ECO:0000256" key="1">
    <source>
        <dbReference type="ARBA" id="ARBA00004448"/>
    </source>
</evidence>
<comment type="subcellular location">
    <subcellularLocation>
        <location evidence="1">Mitochondrion inner membrane</location>
        <topology evidence="1">Multi-pass membrane protein</topology>
    </subcellularLocation>
</comment>
<name>A0ABD2NQ38_9CUCU</name>
<dbReference type="PROSITE" id="PS50920">
    <property type="entry name" value="SOLCAR"/>
    <property type="match status" value="3"/>
</dbReference>
<feature type="repeat" description="Solcar" evidence="10">
    <location>
        <begin position="245"/>
        <end position="340"/>
    </location>
</feature>
<proteinExistence type="inferred from homology"/>
<dbReference type="GO" id="GO:0005743">
    <property type="term" value="C:mitochondrial inner membrane"/>
    <property type="evidence" value="ECO:0007669"/>
    <property type="project" value="UniProtKB-SubCell"/>
</dbReference>
<keyword evidence="8" id="KW-0496">Mitochondrion</keyword>
<evidence type="ECO:0000256" key="9">
    <source>
        <dbReference type="ARBA" id="ARBA00023136"/>
    </source>
</evidence>
<dbReference type="InterPro" id="IPR045315">
    <property type="entry name" value="Mtm1-like"/>
</dbReference>
<dbReference type="AlphaFoldDB" id="A0ABD2NQ38"/>
<dbReference type="EMBL" id="JABFTP020000124">
    <property type="protein sequence ID" value="KAL3280280.1"/>
    <property type="molecule type" value="Genomic_DNA"/>
</dbReference>
<dbReference type="PANTHER" id="PTHR45760:SF2">
    <property type="entry name" value="FI19922P1-RELATED"/>
    <property type="match status" value="1"/>
</dbReference>
<dbReference type="Proteomes" id="UP001516400">
    <property type="component" value="Unassembled WGS sequence"/>
</dbReference>
<feature type="transmembrane region" description="Helical" evidence="12">
    <location>
        <begin position="108"/>
        <end position="129"/>
    </location>
</feature>
<organism evidence="13 14">
    <name type="scientific">Cryptolaemus montrouzieri</name>
    <dbReference type="NCBI Taxonomy" id="559131"/>
    <lineage>
        <taxon>Eukaryota</taxon>
        <taxon>Metazoa</taxon>
        <taxon>Ecdysozoa</taxon>
        <taxon>Arthropoda</taxon>
        <taxon>Hexapoda</taxon>
        <taxon>Insecta</taxon>
        <taxon>Pterygota</taxon>
        <taxon>Neoptera</taxon>
        <taxon>Endopterygota</taxon>
        <taxon>Coleoptera</taxon>
        <taxon>Polyphaga</taxon>
        <taxon>Cucujiformia</taxon>
        <taxon>Coccinelloidea</taxon>
        <taxon>Coccinellidae</taxon>
        <taxon>Scymninae</taxon>
        <taxon>Scymnini</taxon>
        <taxon>Cryptolaemus</taxon>
    </lineage>
</organism>
<dbReference type="InterPro" id="IPR023395">
    <property type="entry name" value="MCP_dom_sf"/>
</dbReference>
<gene>
    <name evidence="13" type="ORF">HHI36_017773</name>
</gene>
<reference evidence="13 14" key="1">
    <citation type="journal article" date="2021" name="BMC Biol.">
        <title>Horizontally acquired antibacterial genes associated with adaptive radiation of ladybird beetles.</title>
        <authorList>
            <person name="Li H.S."/>
            <person name="Tang X.F."/>
            <person name="Huang Y.H."/>
            <person name="Xu Z.Y."/>
            <person name="Chen M.L."/>
            <person name="Du X.Y."/>
            <person name="Qiu B.Y."/>
            <person name="Chen P.T."/>
            <person name="Zhang W."/>
            <person name="Slipinski A."/>
            <person name="Escalona H.E."/>
            <person name="Waterhouse R.M."/>
            <person name="Zwick A."/>
            <person name="Pang H."/>
        </authorList>
    </citation>
    <scope>NUCLEOTIDE SEQUENCE [LARGE SCALE GENOMIC DNA]</scope>
    <source>
        <strain evidence="13">SYSU2018</strain>
    </source>
</reference>
<accession>A0ABD2NQ38</accession>
<sequence>MPSKESDAVTTPEDIDFRITPAQQALASCTGAVLTSVLVTPLDVVKIRLQSQQKHSQRCFLYCNGLMDHLCGCRPQDLQRQWYARPGHFTGTMDAFYKIAKTEGVTSLWSGLSPTLVLAIPATIIYFVAYEQFRVRLKQYYNSTKPKNISHMEQPFWIPLISGGTARIFSVSVVSPLELIRTKMQSQKLSYFEIKSALKMLIKQDGFKALWMGVIPTLCRDVPFSAIYWTNYETFKRILWSSNQPSFTKSFVSGGLAGMIAATFTTPFDVVKTHQQIRLGEKTIYEGKSKTMVGSSFETFQEIRRMHGVKGLFAGLLPRVIKVAPSCAIMISSFEYGKIFFNRLANEKPLSNISPEQKILGKAMADNSKSDS</sequence>
<evidence type="ECO:0000313" key="14">
    <source>
        <dbReference type="Proteomes" id="UP001516400"/>
    </source>
</evidence>